<sequence>MVNRLNWQVTRHGFWSSDVSYLGTAGQFLTNQMTIVPINGLNYVGLGVNSYKYYYRGIRDGY</sequence>
<organism evidence="1 2">
    <name type="scientific">Shewanella inventionis</name>
    <dbReference type="NCBI Taxonomy" id="1738770"/>
    <lineage>
        <taxon>Bacteria</taxon>
        <taxon>Pseudomonadati</taxon>
        <taxon>Pseudomonadota</taxon>
        <taxon>Gammaproteobacteria</taxon>
        <taxon>Alteromonadales</taxon>
        <taxon>Shewanellaceae</taxon>
        <taxon>Shewanella</taxon>
    </lineage>
</organism>
<name>A0ABQ1JYF6_9GAMM</name>
<reference evidence="2" key="1">
    <citation type="journal article" date="2019" name="Int. J. Syst. Evol. Microbiol.">
        <title>The Global Catalogue of Microorganisms (GCM) 10K type strain sequencing project: providing services to taxonomists for standard genome sequencing and annotation.</title>
        <authorList>
            <consortium name="The Broad Institute Genomics Platform"/>
            <consortium name="The Broad Institute Genome Sequencing Center for Infectious Disease"/>
            <person name="Wu L."/>
            <person name="Ma J."/>
        </authorList>
    </citation>
    <scope>NUCLEOTIDE SEQUENCE [LARGE SCALE GENOMIC DNA]</scope>
    <source>
        <strain evidence="2">CGMCC 1.15339</strain>
    </source>
</reference>
<protein>
    <submittedName>
        <fullName evidence="1">Uncharacterized protein</fullName>
    </submittedName>
</protein>
<gene>
    <name evidence="1" type="ORF">GCM10011607_42120</name>
</gene>
<keyword evidence="2" id="KW-1185">Reference proteome</keyword>
<proteinExistence type="predicted"/>
<dbReference type="EMBL" id="BMII01000076">
    <property type="protein sequence ID" value="GGB77541.1"/>
    <property type="molecule type" value="Genomic_DNA"/>
</dbReference>
<evidence type="ECO:0000313" key="2">
    <source>
        <dbReference type="Proteomes" id="UP000617555"/>
    </source>
</evidence>
<dbReference type="Proteomes" id="UP000617555">
    <property type="component" value="Unassembled WGS sequence"/>
</dbReference>
<accession>A0ABQ1JYF6</accession>
<comment type="caution">
    <text evidence="1">The sequence shown here is derived from an EMBL/GenBank/DDBJ whole genome shotgun (WGS) entry which is preliminary data.</text>
</comment>
<evidence type="ECO:0000313" key="1">
    <source>
        <dbReference type="EMBL" id="GGB77541.1"/>
    </source>
</evidence>